<keyword evidence="6 7" id="KW-0472">Membrane</keyword>
<evidence type="ECO:0000256" key="7">
    <source>
        <dbReference type="SAM" id="Phobius"/>
    </source>
</evidence>
<keyword evidence="3" id="KW-1003">Cell membrane</keyword>
<dbReference type="Pfam" id="PF02687">
    <property type="entry name" value="FtsX"/>
    <property type="match status" value="1"/>
</dbReference>
<evidence type="ECO:0000256" key="5">
    <source>
        <dbReference type="ARBA" id="ARBA00022989"/>
    </source>
</evidence>
<evidence type="ECO:0000256" key="6">
    <source>
        <dbReference type="ARBA" id="ARBA00023136"/>
    </source>
</evidence>
<feature type="transmembrane region" description="Helical" evidence="7">
    <location>
        <begin position="257"/>
        <end position="284"/>
    </location>
</feature>
<accession>H9BX60</accession>
<reference evidence="10" key="1">
    <citation type="submission" date="2011-11" db="EMBL/GenBank/DDBJ databases">
        <title>Construction and analysis of a metagenome of deep-sea sediment.</title>
        <authorList>
            <person name="Huo Y.-Y."/>
            <person name="Cheng H."/>
            <person name="Wu M."/>
        </authorList>
    </citation>
    <scope>NUCLEOTIDE SEQUENCE</scope>
</reference>
<dbReference type="PANTHER" id="PTHR30489">
    <property type="entry name" value="LIPOPROTEIN-RELEASING SYSTEM TRANSMEMBRANE PROTEIN LOLE"/>
    <property type="match status" value="1"/>
</dbReference>
<evidence type="ECO:0000259" key="8">
    <source>
        <dbReference type="Pfam" id="PF02687"/>
    </source>
</evidence>
<feature type="transmembrane region" description="Helical" evidence="7">
    <location>
        <begin position="352"/>
        <end position="376"/>
    </location>
</feature>
<sequence length="393" mass="42111">MITLIAGGGVTIGVMALIVVTGVMTGLQNDLREKILVASPHVRVLTYGEGLRLDYWRDVVDTLLTRPEVIAAAPFVLSQGLISAGHDYSEGTYVIGIYPDTGIASVTDLPRHFISGDLNFATTGADVDGGIVLGKGLSQRLSAFPGDKVTVISPAGSKFNSAIGAFIPRYWSFEVSGQFETGMYEYDNSYAVLPFSLAQEFAGLEGAASGVEVRVTDPWIAGQVARHLEEELGYPYRAVDWREQNASLFSALQLEKLAMGLILLLIVIVAAFNIVSTLTMTVTDKTREIGILRAMGMSAGSVRRIFVLQGAAIGIVGTVLGAGLGLLLAWLLDEKHLISLDPSLYFIDHLPVTIHSLDVLVIIAASVTVAILATIYPSKRAAMLNPVEAIRYE</sequence>
<evidence type="ECO:0000313" key="10">
    <source>
        <dbReference type="EMBL" id="AFD03382.1"/>
    </source>
</evidence>
<keyword evidence="4 7" id="KW-0812">Transmembrane</keyword>
<dbReference type="InterPro" id="IPR003838">
    <property type="entry name" value="ABC3_permease_C"/>
</dbReference>
<evidence type="ECO:0000256" key="2">
    <source>
        <dbReference type="ARBA" id="ARBA00005236"/>
    </source>
</evidence>
<feature type="transmembrane region" description="Helical" evidence="7">
    <location>
        <begin position="305"/>
        <end position="332"/>
    </location>
</feature>
<dbReference type="InterPro" id="IPR025857">
    <property type="entry name" value="MacB_PCD"/>
</dbReference>
<organism evidence="10">
    <name type="scientific">uncultured bacterium W5-51b</name>
    <dbReference type="NCBI Taxonomy" id="1130999"/>
    <lineage>
        <taxon>Bacteria</taxon>
        <taxon>environmental samples</taxon>
    </lineage>
</organism>
<evidence type="ECO:0000256" key="1">
    <source>
        <dbReference type="ARBA" id="ARBA00004651"/>
    </source>
</evidence>
<evidence type="ECO:0000259" key="9">
    <source>
        <dbReference type="Pfam" id="PF12704"/>
    </source>
</evidence>
<evidence type="ECO:0000256" key="3">
    <source>
        <dbReference type="ARBA" id="ARBA00022475"/>
    </source>
</evidence>
<dbReference type="GO" id="GO:0044874">
    <property type="term" value="P:lipoprotein localization to outer membrane"/>
    <property type="evidence" value="ECO:0007669"/>
    <property type="project" value="TreeGrafter"/>
</dbReference>
<dbReference type="GO" id="GO:0098797">
    <property type="term" value="C:plasma membrane protein complex"/>
    <property type="evidence" value="ECO:0007669"/>
    <property type="project" value="TreeGrafter"/>
</dbReference>
<dbReference type="EMBL" id="JQ085824">
    <property type="protein sequence ID" value="AFD03382.1"/>
    <property type="molecule type" value="Genomic_DNA"/>
</dbReference>
<dbReference type="AlphaFoldDB" id="H9BX60"/>
<comment type="subcellular location">
    <subcellularLocation>
        <location evidence="1">Cell membrane</location>
        <topology evidence="1">Multi-pass membrane protein</topology>
    </subcellularLocation>
</comment>
<evidence type="ECO:0000256" key="4">
    <source>
        <dbReference type="ARBA" id="ARBA00022692"/>
    </source>
</evidence>
<proteinExistence type="inferred from homology"/>
<comment type="similarity">
    <text evidence="2">Belongs to the ABC-4 integral membrane protein family. LolC/E subfamily.</text>
</comment>
<protein>
    <submittedName>
        <fullName evidence="10">ABC-type transport system protein</fullName>
    </submittedName>
</protein>
<keyword evidence="5 7" id="KW-1133">Transmembrane helix</keyword>
<dbReference type="Pfam" id="PF12704">
    <property type="entry name" value="MacB_PCD"/>
    <property type="match status" value="1"/>
</dbReference>
<dbReference type="PANTHER" id="PTHR30489:SF0">
    <property type="entry name" value="LIPOPROTEIN-RELEASING SYSTEM TRANSMEMBRANE PROTEIN LOLE"/>
    <property type="match status" value="1"/>
</dbReference>
<name>H9BX60_9BACT</name>
<feature type="domain" description="MacB-like periplasmic core" evidence="9">
    <location>
        <begin position="4"/>
        <end position="229"/>
    </location>
</feature>
<dbReference type="InterPro" id="IPR051447">
    <property type="entry name" value="Lipoprotein-release_system"/>
</dbReference>
<feature type="domain" description="ABC3 transporter permease C-terminal" evidence="8">
    <location>
        <begin position="261"/>
        <end position="386"/>
    </location>
</feature>